<dbReference type="SMART" id="SM00022">
    <property type="entry name" value="PLAc"/>
    <property type="match status" value="1"/>
</dbReference>
<evidence type="ECO:0000256" key="9">
    <source>
        <dbReference type="ARBA" id="ARBA00022963"/>
    </source>
</evidence>
<comment type="cofactor">
    <cofactor evidence="1">
        <name>Ca(2+)</name>
        <dbReference type="ChEBI" id="CHEBI:29108"/>
    </cofactor>
</comment>
<feature type="domain" description="PLA2c" evidence="15">
    <location>
        <begin position="266"/>
        <end position="835"/>
    </location>
</feature>
<dbReference type="CTD" id="798864"/>
<evidence type="ECO:0000259" key="15">
    <source>
        <dbReference type="PROSITE" id="PS51210"/>
    </source>
</evidence>
<dbReference type="RefSeq" id="XP_030643303.1">
    <property type="nucleotide sequence ID" value="XM_030787443.1"/>
</dbReference>
<dbReference type="GO" id="GO:0047498">
    <property type="term" value="F:calcium-dependent phospholipase A2 activity"/>
    <property type="evidence" value="ECO:0007669"/>
    <property type="project" value="TreeGrafter"/>
</dbReference>
<dbReference type="PROSITE" id="PS51210">
    <property type="entry name" value="PLA2C"/>
    <property type="match status" value="2"/>
</dbReference>
<evidence type="ECO:0000256" key="5">
    <source>
        <dbReference type="ARBA" id="ARBA00022490"/>
    </source>
</evidence>
<dbReference type="Gene3D" id="2.60.40.150">
    <property type="entry name" value="C2 domain"/>
    <property type="match status" value="2"/>
</dbReference>
<dbReference type="InterPro" id="IPR002642">
    <property type="entry name" value="LysoPLipase_cat_dom"/>
</dbReference>
<dbReference type="SUPFAM" id="SSF52151">
    <property type="entry name" value="FabD/lysophospholipase-like"/>
    <property type="match status" value="2"/>
</dbReference>
<dbReference type="EC" id="3.1.1.4" evidence="4 13"/>
<feature type="domain" description="C2" evidence="14">
    <location>
        <begin position="767"/>
        <end position="881"/>
    </location>
</feature>
<feature type="domain" description="C2" evidence="14">
    <location>
        <begin position="1"/>
        <end position="110"/>
    </location>
</feature>
<dbReference type="Pfam" id="PF01735">
    <property type="entry name" value="PLA2_B"/>
    <property type="match status" value="2"/>
</dbReference>
<keyword evidence="8 13" id="KW-0106">Calcium</keyword>
<evidence type="ECO:0000313" key="16">
    <source>
        <dbReference type="Proteomes" id="UP000504632"/>
    </source>
</evidence>
<dbReference type="GO" id="GO:0046475">
    <property type="term" value="P:glycerophospholipid catabolic process"/>
    <property type="evidence" value="ECO:0007669"/>
    <property type="project" value="TreeGrafter"/>
</dbReference>
<dbReference type="OrthoDB" id="419768at2759"/>
<dbReference type="SUPFAM" id="SSF49562">
    <property type="entry name" value="C2 domain (Calcium/lipid-binding domain, CaLB)"/>
    <property type="match status" value="2"/>
</dbReference>
<dbReference type="Pfam" id="PF00168">
    <property type="entry name" value="C2"/>
    <property type="match status" value="2"/>
</dbReference>
<dbReference type="GeneID" id="115823395"/>
<dbReference type="InterPro" id="IPR041847">
    <property type="entry name" value="C2_cPLA2"/>
</dbReference>
<evidence type="ECO:0000256" key="11">
    <source>
        <dbReference type="ARBA" id="ARBA00023136"/>
    </source>
</evidence>
<reference evidence="17" key="1">
    <citation type="submission" date="2025-08" db="UniProtKB">
        <authorList>
            <consortium name="RefSeq"/>
        </authorList>
    </citation>
    <scope>IDENTIFICATION</scope>
</reference>
<dbReference type="FunFam" id="2.60.40.150:FF:000030">
    <property type="entry name" value="Phospholipase A2"/>
    <property type="match status" value="2"/>
</dbReference>
<evidence type="ECO:0000256" key="6">
    <source>
        <dbReference type="ARBA" id="ARBA00022723"/>
    </source>
</evidence>
<proteinExistence type="predicted"/>
<keyword evidence="6 13" id="KW-0479">Metal-binding</keyword>
<comment type="domain">
    <text evidence="13">The N-terminal C2 domain associates with lipid membranes upon calcium binding.</text>
</comment>
<accession>A0A6J2WG36</accession>
<dbReference type="GO" id="GO:0005509">
    <property type="term" value="F:calcium ion binding"/>
    <property type="evidence" value="ECO:0007669"/>
    <property type="project" value="InterPro"/>
</dbReference>
<sequence length="1521" mass="172809">METVEPYRNLTVTVLHGKSHHSQDILTESDYYVTIRLPTASARTHRTKTVSNNNRPEWNESFHFRVHSGVKNILELKVYDEDMILQDDLCSTILFDICNLTLGKKETKKFTTNDETKDELWVELEIVESSETPQNYLSNGVLVAAPLSTLEVKVEKLLTNAVHDNLIVKLRGAYKEDQLVTRLEPSSSIMRTLRYYINRDLETEIGLTVLKPQQHVIIYLFQLYVLQAEALTSSSLPIKPLPAPQEAKISLTLGEDTLDLCLRTEDCSSEDLDVRLDFGISTQEKEFLKKRRLVVAQALQEVLNLKTAPKPRKVPVVAVVCTGGGTRAMTGFLGSLKGLQNLGLLDTISYITGVSGSTWAMSCLYDDADWSKTGLDTVMAMLKGEISKSVYSLFSFDQLSYYRDELKQRENDGHVVSLIDMWGLAIEHLIHGKRHLSTLSDQQRAVSKGQNPLPIYTAVNIKKGMKGITKEAEWCEFNPYEVGFPKYGAFVPAQNFGSEYYLGRLIKKIPETRLSFLMGIWSSFFSASLTELWTTATGLSPSWMPWIGEDVNNIETDNKPSTLDTYLIKPVTDTVRKLAGFLTSRPVTTQMYNFLRGLYLHINYSEHSTFTTWKDTHPDAFPNLLTPADSTLALVDAGLACNAGFPPVLRSERQVDIILSLNYSWDNDQFLVLKQTQDYCADHRVPFPRIDFRKVESEPLKEMYVFEDKENPKAPVVLHFPLVNVSFREFKSPGVKRRKQEPTEGEVDLNSNFSPYATQNLTYTPEEFQNLVDLTSYNIVNNKDTILETLRRALHKHRSESDCYVILKLPTASARTHRTKTVSNSNRPEWNESFHFRVQSHVKNILELQVYDEDILRDDHCSTILFDISNLIPGKKETKVFILDPETKDQLWVEFEIVVSPEAPGLYLSNGVLVVAPFSALEVKVDQQLVTAFHDNLIVKLRGAYKEDQLVTRLEPSSSIMRTLRYYINRDLETEIGLGDTVDLHLKTEDWEELEVRLDFGLPVQEKEFLEKRRVVCAQAFQKVLNLKSPPQPHKVPSVAMVCSGGGTRAMTGLFGHLKGLKALGLLDTVCYITGVSGSTWAMSCLYDNADWSKTGLDTVMAMLKGEISKSVYSLFSFDQLSYYRDELKQRENDGHVVSLIDMWGLAIEHLIHGKKHCGTLSDQQRALSNGQNPLPIYTAVNMKSGIQGSTMEAEWCEFTPYEVGFPKYGAFVPVENFGSEYYLGRMVKKLPETRVSLLIGLWSSVFSLNLTQLWSFVTGTVPTWIPWIGENVDHVETNNKPSTLDTYFIKPVADMTKMLTSFLTNRPVISQMYNFLRGLYLHWNYSEHSTFTAWKNTHPDAFPNLLTPADSTLALVDAGFACNAGFPPVLRSERQVDIILSLNYSWDNDQFLVLKQTQDYCADHRVPFPRIDFRKVESEPLKEMYVFEDKENPKVPVVLHFPLVNVSFREFKSPGVKRKKQELKGGEVDVSSPNSPYLTENITYSQEVFQNLVDLTSYNIQNNKATILKTLHKALERKAK</sequence>
<evidence type="ECO:0000256" key="8">
    <source>
        <dbReference type="ARBA" id="ARBA00022837"/>
    </source>
</evidence>
<dbReference type="CDD" id="cd04036">
    <property type="entry name" value="C2_cPLA2"/>
    <property type="match status" value="1"/>
</dbReference>
<dbReference type="SMART" id="SM00239">
    <property type="entry name" value="C2"/>
    <property type="match status" value="2"/>
</dbReference>
<keyword evidence="9 12" id="KW-0442">Lipid degradation</keyword>
<feature type="domain" description="PLA2c" evidence="15">
    <location>
        <begin position="988"/>
        <end position="1521"/>
    </location>
</feature>
<dbReference type="PROSITE" id="PS50004">
    <property type="entry name" value="C2"/>
    <property type="match status" value="2"/>
</dbReference>
<evidence type="ECO:0000256" key="1">
    <source>
        <dbReference type="ARBA" id="ARBA00001913"/>
    </source>
</evidence>
<dbReference type="Gene3D" id="3.40.1090.10">
    <property type="entry name" value="Cytosolic phospholipase A2 catalytic domain"/>
    <property type="match status" value="2"/>
</dbReference>
<dbReference type="InterPro" id="IPR016035">
    <property type="entry name" value="Acyl_Trfase/lysoPLipase"/>
</dbReference>
<dbReference type="InterPro" id="IPR035892">
    <property type="entry name" value="C2_domain_sf"/>
</dbReference>
<dbReference type="PANTHER" id="PTHR10728:SF32">
    <property type="entry name" value="CYTOSOLIC PHOSPHOLIPASE A2 BETA"/>
    <property type="match status" value="1"/>
</dbReference>
<keyword evidence="16" id="KW-1185">Reference proteome</keyword>
<evidence type="ECO:0000256" key="4">
    <source>
        <dbReference type="ARBA" id="ARBA00013278"/>
    </source>
</evidence>
<evidence type="ECO:0000256" key="3">
    <source>
        <dbReference type="ARBA" id="ARBA00004514"/>
    </source>
</evidence>
<keyword evidence="10 12" id="KW-0443">Lipid metabolism</keyword>
<evidence type="ECO:0000259" key="14">
    <source>
        <dbReference type="PROSITE" id="PS50004"/>
    </source>
</evidence>
<dbReference type="FunFam" id="3.40.1090.10:FF:000002">
    <property type="entry name" value="Phospholipase A2"/>
    <property type="match status" value="2"/>
</dbReference>
<dbReference type="InParanoid" id="A0A6J2WG36"/>
<dbReference type="InterPro" id="IPR000008">
    <property type="entry name" value="C2_dom"/>
</dbReference>
<evidence type="ECO:0000256" key="2">
    <source>
        <dbReference type="ARBA" id="ARBA00004170"/>
    </source>
</evidence>
<protein>
    <recommendedName>
        <fullName evidence="4 13">Phospholipase A2</fullName>
        <ecNumber evidence="4 13">3.1.1.4</ecNumber>
    </recommendedName>
</protein>
<dbReference type="PANTHER" id="PTHR10728">
    <property type="entry name" value="CYTOSOLIC PHOSPHOLIPASE A2"/>
    <property type="match status" value="1"/>
</dbReference>
<evidence type="ECO:0000256" key="7">
    <source>
        <dbReference type="ARBA" id="ARBA00022801"/>
    </source>
</evidence>
<dbReference type="GO" id="GO:0005544">
    <property type="term" value="F:calcium-dependent phospholipid binding"/>
    <property type="evidence" value="ECO:0007669"/>
    <property type="project" value="TreeGrafter"/>
</dbReference>
<evidence type="ECO:0000256" key="12">
    <source>
        <dbReference type="PROSITE-ProRule" id="PRU00555"/>
    </source>
</evidence>
<evidence type="ECO:0000256" key="10">
    <source>
        <dbReference type="ARBA" id="ARBA00023098"/>
    </source>
</evidence>
<organism evidence="16 17">
    <name type="scientific">Chanos chanos</name>
    <name type="common">Milkfish</name>
    <name type="synonym">Mugil chanos</name>
    <dbReference type="NCBI Taxonomy" id="29144"/>
    <lineage>
        <taxon>Eukaryota</taxon>
        <taxon>Metazoa</taxon>
        <taxon>Chordata</taxon>
        <taxon>Craniata</taxon>
        <taxon>Vertebrata</taxon>
        <taxon>Euteleostomi</taxon>
        <taxon>Actinopterygii</taxon>
        <taxon>Neopterygii</taxon>
        <taxon>Teleostei</taxon>
        <taxon>Ostariophysi</taxon>
        <taxon>Gonorynchiformes</taxon>
        <taxon>Chanidae</taxon>
        <taxon>Chanos</taxon>
    </lineage>
</organism>
<comment type="catalytic activity">
    <reaction evidence="13">
        <text>a 1,2-diacyl-sn-glycero-3-phosphocholine + H2O = a 1-acyl-sn-glycero-3-phosphocholine + a fatty acid + H(+)</text>
        <dbReference type="Rhea" id="RHEA:15801"/>
        <dbReference type="ChEBI" id="CHEBI:15377"/>
        <dbReference type="ChEBI" id="CHEBI:15378"/>
        <dbReference type="ChEBI" id="CHEBI:28868"/>
        <dbReference type="ChEBI" id="CHEBI:57643"/>
        <dbReference type="ChEBI" id="CHEBI:58168"/>
        <dbReference type="EC" id="3.1.1.4"/>
    </reaction>
</comment>
<keyword evidence="5 13" id="KW-0963">Cytoplasm</keyword>
<name>A0A6J2WG36_CHACN</name>
<evidence type="ECO:0000256" key="13">
    <source>
        <dbReference type="RuleBase" id="RU362102"/>
    </source>
</evidence>
<comment type="subcellular location">
    <subcellularLocation>
        <location evidence="3">Cytoplasm</location>
        <location evidence="3">Cytosol</location>
    </subcellularLocation>
    <subcellularLocation>
        <location evidence="2">Membrane</location>
        <topology evidence="2">Peripheral membrane protein</topology>
    </subcellularLocation>
</comment>
<evidence type="ECO:0000313" key="17">
    <source>
        <dbReference type="RefSeq" id="XP_030643303.1"/>
    </source>
</evidence>
<keyword evidence="7 12" id="KW-0378">Hydrolase</keyword>
<dbReference type="GO" id="GO:0016020">
    <property type="term" value="C:membrane"/>
    <property type="evidence" value="ECO:0007669"/>
    <property type="project" value="UniProtKB-SubCell"/>
</dbReference>
<keyword evidence="11" id="KW-0472">Membrane</keyword>
<gene>
    <name evidence="17" type="primary">pla2g4f.1</name>
</gene>
<dbReference type="Proteomes" id="UP000504632">
    <property type="component" value="Chromosome 10"/>
</dbReference>
<dbReference type="GO" id="GO:0005829">
    <property type="term" value="C:cytosol"/>
    <property type="evidence" value="ECO:0007669"/>
    <property type="project" value="UniProtKB-SubCell"/>
</dbReference>